<dbReference type="GO" id="GO:0006310">
    <property type="term" value="P:DNA recombination"/>
    <property type="evidence" value="ECO:0007669"/>
    <property type="project" value="UniProtKB-KW"/>
</dbReference>
<organism evidence="6 7">
    <name type="scientific">Novosphingobium resinovorum</name>
    <dbReference type="NCBI Taxonomy" id="158500"/>
    <lineage>
        <taxon>Bacteria</taxon>
        <taxon>Pseudomonadati</taxon>
        <taxon>Pseudomonadota</taxon>
        <taxon>Alphaproteobacteria</taxon>
        <taxon>Sphingomonadales</taxon>
        <taxon>Sphingomonadaceae</taxon>
        <taxon>Novosphingobium</taxon>
    </lineage>
</organism>
<evidence type="ECO:0000313" key="7">
    <source>
        <dbReference type="Proteomes" id="UP000024329"/>
    </source>
</evidence>
<evidence type="ECO:0000256" key="2">
    <source>
        <dbReference type="ARBA" id="ARBA00022908"/>
    </source>
</evidence>
<sequence length="410" mass="46171">MLKLHDELIAELSNLLTTQNYNPVVVANHRLYARAFLDYLAECDIQVATVTPAQVAQYFAYAARDFAAEYGRLPSVRWHMLPRTAIAKLLRLAQGKWPPEAELIGPDAAVRQAICCEYEAWLREERGLANATIAALMWEARNFLRWQFDRGGAGSLQTLSVVDVDLYMDMRAPGLRRKSLADVAERLRSVVRYLHRTGRVPADLTPHIIGPMLYVYEDVPSTLDNEQIVAVLATTRMDKSPRGLRDYAILQLLATYGLREGEICRLRLEDVNWHGEFLRIRHTKTNAYSYLPLLVPVGEALLGYLRLGRPQVEVREIFIRTLAPYIAMTNLYGMVRSRLAAAGVKPSGKRGPHVFRHARAVEMLRASVPQKLIGDLLGHRSTESTNTYLKLATDDLRAVALDVPGTEVLS</sequence>
<protein>
    <submittedName>
        <fullName evidence="6">Putative integrase</fullName>
    </submittedName>
</protein>
<proteinExistence type="predicted"/>
<dbReference type="SUPFAM" id="SSF47823">
    <property type="entry name" value="lambda integrase-like, N-terminal domain"/>
    <property type="match status" value="1"/>
</dbReference>
<dbReference type="InterPro" id="IPR011010">
    <property type="entry name" value="DNA_brk_join_enz"/>
</dbReference>
<dbReference type="GO" id="GO:0015074">
    <property type="term" value="P:DNA integration"/>
    <property type="evidence" value="ECO:0007669"/>
    <property type="project" value="UniProtKB-KW"/>
</dbReference>
<dbReference type="GO" id="GO:0003677">
    <property type="term" value="F:DNA binding"/>
    <property type="evidence" value="ECO:0007669"/>
    <property type="project" value="UniProtKB-KW"/>
</dbReference>
<dbReference type="eggNOG" id="COG4974">
    <property type="taxonomic scope" value="Bacteria"/>
</dbReference>
<name>A0A031JN53_9SPHN</name>
<dbReference type="RefSeq" id="WP_036529393.1">
    <property type="nucleotide sequence ID" value="NZ_JFYZ01000042.1"/>
</dbReference>
<dbReference type="PATRIC" id="fig|158500.4.peg.4845"/>
<dbReference type="Gene3D" id="1.10.150.130">
    <property type="match status" value="1"/>
</dbReference>
<keyword evidence="4" id="KW-0233">DNA recombination</keyword>
<evidence type="ECO:0000256" key="1">
    <source>
        <dbReference type="ARBA" id="ARBA00022829"/>
    </source>
</evidence>
<dbReference type="GO" id="GO:0007059">
    <property type="term" value="P:chromosome segregation"/>
    <property type="evidence" value="ECO:0007669"/>
    <property type="project" value="UniProtKB-KW"/>
</dbReference>
<dbReference type="InterPro" id="IPR013762">
    <property type="entry name" value="Integrase-like_cat_sf"/>
</dbReference>
<dbReference type="Proteomes" id="UP000024329">
    <property type="component" value="Unassembled WGS sequence"/>
</dbReference>
<dbReference type="InterPro" id="IPR002104">
    <property type="entry name" value="Integrase_catalytic"/>
</dbReference>
<dbReference type="PROSITE" id="PS51898">
    <property type="entry name" value="TYR_RECOMBINASE"/>
    <property type="match status" value="1"/>
</dbReference>
<dbReference type="EMBL" id="JFYZ01000042">
    <property type="protein sequence ID" value="EZP74703.1"/>
    <property type="molecule type" value="Genomic_DNA"/>
</dbReference>
<evidence type="ECO:0000313" key="6">
    <source>
        <dbReference type="EMBL" id="EZP74703.1"/>
    </source>
</evidence>
<dbReference type="PANTHER" id="PTHR30349:SF81">
    <property type="entry name" value="TYROSINE RECOMBINASE XERC"/>
    <property type="match status" value="1"/>
</dbReference>
<dbReference type="PANTHER" id="PTHR30349">
    <property type="entry name" value="PHAGE INTEGRASE-RELATED"/>
    <property type="match status" value="1"/>
</dbReference>
<dbReference type="InterPro" id="IPR050090">
    <property type="entry name" value="Tyrosine_recombinase_XerCD"/>
</dbReference>
<feature type="domain" description="Tyr recombinase" evidence="5">
    <location>
        <begin position="218"/>
        <end position="401"/>
    </location>
</feature>
<gene>
    <name evidence="6" type="ORF">BV97_04768</name>
</gene>
<evidence type="ECO:0000256" key="3">
    <source>
        <dbReference type="ARBA" id="ARBA00023125"/>
    </source>
</evidence>
<dbReference type="CDD" id="cd01188">
    <property type="entry name" value="INT_RitA_C_like"/>
    <property type="match status" value="1"/>
</dbReference>
<keyword evidence="2" id="KW-0229">DNA integration</keyword>
<evidence type="ECO:0000259" key="5">
    <source>
        <dbReference type="PROSITE" id="PS51898"/>
    </source>
</evidence>
<dbReference type="AlphaFoldDB" id="A0A031JN53"/>
<dbReference type="SUPFAM" id="SSF56349">
    <property type="entry name" value="DNA breaking-rejoining enzymes"/>
    <property type="match status" value="1"/>
</dbReference>
<keyword evidence="1" id="KW-0159">Chromosome partition</keyword>
<accession>A0A031JN53</accession>
<keyword evidence="3" id="KW-0238">DNA-binding</keyword>
<reference evidence="6 7" key="1">
    <citation type="submission" date="2014-03" db="EMBL/GenBank/DDBJ databases">
        <title>Whole genome sequence of Novosphingobium resinovorum KF1.</title>
        <authorList>
            <person name="Gan H.M."/>
            <person name="Gan H.Y."/>
            <person name="Chew T.H."/>
            <person name="Savka M.A."/>
        </authorList>
    </citation>
    <scope>NUCLEOTIDE SEQUENCE [LARGE SCALE GENOMIC DNA]</scope>
    <source>
        <strain evidence="6 7">KF1</strain>
    </source>
</reference>
<dbReference type="Pfam" id="PF00589">
    <property type="entry name" value="Phage_integrase"/>
    <property type="match status" value="1"/>
</dbReference>
<dbReference type="Gene3D" id="1.10.443.10">
    <property type="entry name" value="Intergrase catalytic core"/>
    <property type="match status" value="1"/>
</dbReference>
<evidence type="ECO:0000256" key="4">
    <source>
        <dbReference type="ARBA" id="ARBA00023172"/>
    </source>
</evidence>
<dbReference type="InterPro" id="IPR010998">
    <property type="entry name" value="Integrase_recombinase_N"/>
</dbReference>
<comment type="caution">
    <text evidence="6">The sequence shown here is derived from an EMBL/GenBank/DDBJ whole genome shotgun (WGS) entry which is preliminary data.</text>
</comment>